<evidence type="ECO:0000313" key="2">
    <source>
        <dbReference type="Proteomes" id="UP000257323"/>
    </source>
</evidence>
<sequence length="48" mass="5349">MLFLLSLLEAFSRLATSSPSPRTDPIPGYDYIHQARFRPGQTRTGEPG</sequence>
<protein>
    <submittedName>
        <fullName evidence="1">Uncharacterized protein</fullName>
    </submittedName>
</protein>
<comment type="caution">
    <text evidence="1">The sequence shown here is derived from an EMBL/GenBank/DDBJ whole genome shotgun (WGS) entry which is preliminary data.</text>
</comment>
<dbReference type="Proteomes" id="UP000257323">
    <property type="component" value="Unassembled WGS sequence"/>
</dbReference>
<dbReference type="EMBL" id="QUAH01000007">
    <property type="protein sequence ID" value="RFT15685.1"/>
    <property type="molecule type" value="Genomic_DNA"/>
</dbReference>
<evidence type="ECO:0000313" key="1">
    <source>
        <dbReference type="EMBL" id="RFT15685.1"/>
    </source>
</evidence>
<accession>A0A3E2BLQ6</accession>
<dbReference type="AlphaFoldDB" id="A0A3E2BLQ6"/>
<reference evidence="1 2" key="1">
    <citation type="submission" date="2018-08" db="EMBL/GenBank/DDBJ databases">
        <title>Genome analysis of the thermophilic bacterium of the candidate phylum Aminicenantes from deep subsurface aquifer revealed its physiology and ecological role.</title>
        <authorList>
            <person name="Kadnikov V.V."/>
            <person name="Mardanov A.V."/>
            <person name="Beletsky A.V."/>
            <person name="Karnachuk O.V."/>
            <person name="Ravin N.V."/>
        </authorList>
    </citation>
    <scope>NUCLEOTIDE SEQUENCE [LARGE SCALE GENOMIC DNA]</scope>
    <source>
        <strain evidence="1">BY38</strain>
    </source>
</reference>
<proteinExistence type="predicted"/>
<organism evidence="1 2">
    <name type="scientific">Candidatus Saccharicenans subterraneus</name>
    <dbReference type="NCBI Taxonomy" id="2508984"/>
    <lineage>
        <taxon>Bacteria</taxon>
        <taxon>Candidatus Aminicenantota</taxon>
        <taxon>Candidatus Aminicenantia</taxon>
        <taxon>Candidatus Aminicenantales</taxon>
        <taxon>Candidatus Saccharicenantaceae</taxon>
        <taxon>Candidatus Saccharicenans</taxon>
    </lineage>
</organism>
<name>A0A3E2BLQ6_9BACT</name>
<gene>
    <name evidence="1" type="ORF">OP8BY_0060</name>
</gene>